<feature type="compositionally biased region" description="Basic residues" evidence="1">
    <location>
        <begin position="71"/>
        <end position="101"/>
    </location>
</feature>
<evidence type="ECO:0000313" key="3">
    <source>
        <dbReference type="Proteomes" id="UP001286313"/>
    </source>
</evidence>
<dbReference type="EMBL" id="JAWQEG010001649">
    <property type="protein sequence ID" value="KAK3877616.1"/>
    <property type="molecule type" value="Genomic_DNA"/>
</dbReference>
<feature type="compositionally biased region" description="Basic and acidic residues" evidence="1">
    <location>
        <begin position="29"/>
        <end position="44"/>
    </location>
</feature>
<reference evidence="2" key="1">
    <citation type="submission" date="2023-10" db="EMBL/GenBank/DDBJ databases">
        <title>Genome assemblies of two species of porcelain crab, Petrolisthes cinctipes and Petrolisthes manimaculis (Anomura: Porcellanidae).</title>
        <authorList>
            <person name="Angst P."/>
        </authorList>
    </citation>
    <scope>NUCLEOTIDE SEQUENCE</scope>
    <source>
        <strain evidence="2">PB745_01</strain>
        <tissue evidence="2">Gill</tissue>
    </source>
</reference>
<protein>
    <submittedName>
        <fullName evidence="2">Uncharacterized protein</fullName>
    </submittedName>
</protein>
<name>A0AAE1FPT3_PETCI</name>
<accession>A0AAE1FPT3</accession>
<proteinExistence type="predicted"/>
<keyword evidence="3" id="KW-1185">Reference proteome</keyword>
<feature type="region of interest" description="Disordered" evidence="1">
    <location>
        <begin position="1"/>
        <end position="115"/>
    </location>
</feature>
<dbReference type="Proteomes" id="UP001286313">
    <property type="component" value="Unassembled WGS sequence"/>
</dbReference>
<evidence type="ECO:0000313" key="2">
    <source>
        <dbReference type="EMBL" id="KAK3877616.1"/>
    </source>
</evidence>
<sequence>MGDDGGRGKEKVRMMGEEGKGKVRMMVGRKGDDGWKGREGEGRGKVWMMGGEGMGKVRMDGMIGEREKGKGCRRRKKRGNAGRRKRKKWIRGRRKGKGHNVKWREDDGKGRKEGG</sequence>
<gene>
    <name evidence="2" type="ORF">Pcinc_017672</name>
</gene>
<dbReference type="AlphaFoldDB" id="A0AAE1FPT3"/>
<evidence type="ECO:0000256" key="1">
    <source>
        <dbReference type="SAM" id="MobiDB-lite"/>
    </source>
</evidence>
<feature type="compositionally biased region" description="Basic and acidic residues" evidence="1">
    <location>
        <begin position="1"/>
        <end position="21"/>
    </location>
</feature>
<feature type="compositionally biased region" description="Basic and acidic residues" evidence="1">
    <location>
        <begin position="102"/>
        <end position="115"/>
    </location>
</feature>
<comment type="caution">
    <text evidence="2">The sequence shown here is derived from an EMBL/GenBank/DDBJ whole genome shotgun (WGS) entry which is preliminary data.</text>
</comment>
<organism evidence="2 3">
    <name type="scientific">Petrolisthes cinctipes</name>
    <name type="common">Flat porcelain crab</name>
    <dbReference type="NCBI Taxonomy" id="88211"/>
    <lineage>
        <taxon>Eukaryota</taxon>
        <taxon>Metazoa</taxon>
        <taxon>Ecdysozoa</taxon>
        <taxon>Arthropoda</taxon>
        <taxon>Crustacea</taxon>
        <taxon>Multicrustacea</taxon>
        <taxon>Malacostraca</taxon>
        <taxon>Eumalacostraca</taxon>
        <taxon>Eucarida</taxon>
        <taxon>Decapoda</taxon>
        <taxon>Pleocyemata</taxon>
        <taxon>Anomura</taxon>
        <taxon>Galatheoidea</taxon>
        <taxon>Porcellanidae</taxon>
        <taxon>Petrolisthes</taxon>
    </lineage>
</organism>
<feature type="compositionally biased region" description="Basic and acidic residues" evidence="1">
    <location>
        <begin position="55"/>
        <end position="70"/>
    </location>
</feature>